<accession>A0AAD4C2T3</accession>
<sequence length="236" mass="25696">MEQATRIRVGAILFDLDGTLIDSTPGVVYAWDEFRKQYDLPSNVAHLTHGRRLKDTLREYCRITDETELEKEIMRFELLVVNQRGGLGPQVLNGAQKLLNELSEIAPDKWTIVTSASRFYASHAIPKCSLPLPQQGYVTADDVTEGKPKPGPYIAGAATLGIPPGKCLVIEDAPSGLKAGRAAGARTLAVCTSHQSQILLREADGSLDYIVQDLEAVSVSLVDNQIEVSLTTIPQN</sequence>
<comment type="caution">
    <text evidence="1">The sequence shown here is derived from an EMBL/GenBank/DDBJ whole genome shotgun (WGS) entry which is preliminary data.</text>
</comment>
<organism evidence="1 2">
    <name type="scientific">Boletus edulis BED1</name>
    <dbReference type="NCBI Taxonomy" id="1328754"/>
    <lineage>
        <taxon>Eukaryota</taxon>
        <taxon>Fungi</taxon>
        <taxon>Dikarya</taxon>
        <taxon>Basidiomycota</taxon>
        <taxon>Agaricomycotina</taxon>
        <taxon>Agaricomycetes</taxon>
        <taxon>Agaricomycetidae</taxon>
        <taxon>Boletales</taxon>
        <taxon>Boletineae</taxon>
        <taxon>Boletaceae</taxon>
        <taxon>Boletoideae</taxon>
        <taxon>Boletus</taxon>
    </lineage>
</organism>
<keyword evidence="2" id="KW-1185">Reference proteome</keyword>
<dbReference type="SUPFAM" id="SSF56784">
    <property type="entry name" value="HAD-like"/>
    <property type="match status" value="1"/>
</dbReference>
<reference evidence="1" key="2">
    <citation type="journal article" date="2020" name="Nat. Commun.">
        <title>Large-scale genome sequencing of mycorrhizal fungi provides insights into the early evolution of symbiotic traits.</title>
        <authorList>
            <person name="Miyauchi S."/>
            <person name="Kiss E."/>
            <person name="Kuo A."/>
            <person name="Drula E."/>
            <person name="Kohler A."/>
            <person name="Sanchez-Garcia M."/>
            <person name="Morin E."/>
            <person name="Andreopoulos B."/>
            <person name="Barry K.W."/>
            <person name="Bonito G."/>
            <person name="Buee M."/>
            <person name="Carver A."/>
            <person name="Chen C."/>
            <person name="Cichocki N."/>
            <person name="Clum A."/>
            <person name="Culley D."/>
            <person name="Crous P.W."/>
            <person name="Fauchery L."/>
            <person name="Girlanda M."/>
            <person name="Hayes R.D."/>
            <person name="Keri Z."/>
            <person name="LaButti K."/>
            <person name="Lipzen A."/>
            <person name="Lombard V."/>
            <person name="Magnuson J."/>
            <person name="Maillard F."/>
            <person name="Murat C."/>
            <person name="Nolan M."/>
            <person name="Ohm R.A."/>
            <person name="Pangilinan J."/>
            <person name="Pereira M.F."/>
            <person name="Perotto S."/>
            <person name="Peter M."/>
            <person name="Pfister S."/>
            <person name="Riley R."/>
            <person name="Sitrit Y."/>
            <person name="Stielow J.B."/>
            <person name="Szollosi G."/>
            <person name="Zifcakova L."/>
            <person name="Stursova M."/>
            <person name="Spatafora J.W."/>
            <person name="Tedersoo L."/>
            <person name="Vaario L.M."/>
            <person name="Yamada A."/>
            <person name="Yan M."/>
            <person name="Wang P."/>
            <person name="Xu J."/>
            <person name="Bruns T."/>
            <person name="Baldrian P."/>
            <person name="Vilgalys R."/>
            <person name="Dunand C."/>
            <person name="Henrissat B."/>
            <person name="Grigoriev I.V."/>
            <person name="Hibbett D."/>
            <person name="Nagy L.G."/>
            <person name="Martin F.M."/>
        </authorList>
    </citation>
    <scope>NUCLEOTIDE SEQUENCE</scope>
    <source>
        <strain evidence="1">BED1</strain>
    </source>
</reference>
<reference evidence="1" key="1">
    <citation type="submission" date="2019-10" db="EMBL/GenBank/DDBJ databases">
        <authorList>
            <consortium name="DOE Joint Genome Institute"/>
            <person name="Kuo A."/>
            <person name="Miyauchi S."/>
            <person name="Kiss E."/>
            <person name="Drula E."/>
            <person name="Kohler A."/>
            <person name="Sanchez-Garcia M."/>
            <person name="Andreopoulos B."/>
            <person name="Barry K.W."/>
            <person name="Bonito G."/>
            <person name="Buee M."/>
            <person name="Carver A."/>
            <person name="Chen C."/>
            <person name="Cichocki N."/>
            <person name="Clum A."/>
            <person name="Culley D."/>
            <person name="Crous P.W."/>
            <person name="Fauchery L."/>
            <person name="Girlanda M."/>
            <person name="Hayes R."/>
            <person name="Keri Z."/>
            <person name="LaButti K."/>
            <person name="Lipzen A."/>
            <person name="Lombard V."/>
            <person name="Magnuson J."/>
            <person name="Maillard F."/>
            <person name="Morin E."/>
            <person name="Murat C."/>
            <person name="Nolan M."/>
            <person name="Ohm R."/>
            <person name="Pangilinan J."/>
            <person name="Pereira M."/>
            <person name="Perotto S."/>
            <person name="Peter M."/>
            <person name="Riley R."/>
            <person name="Sitrit Y."/>
            <person name="Stielow B."/>
            <person name="Szollosi G."/>
            <person name="Zifcakova L."/>
            <person name="Stursova M."/>
            <person name="Spatafora J.W."/>
            <person name="Tedersoo L."/>
            <person name="Vaario L.-M."/>
            <person name="Yamada A."/>
            <person name="Yan M."/>
            <person name="Wang P."/>
            <person name="Xu J."/>
            <person name="Bruns T."/>
            <person name="Baldrian P."/>
            <person name="Vilgalys R."/>
            <person name="Henrissat B."/>
            <person name="Grigoriev I.V."/>
            <person name="Hibbett D."/>
            <person name="Nagy L.G."/>
            <person name="Martin F.M."/>
        </authorList>
    </citation>
    <scope>NUCLEOTIDE SEQUENCE</scope>
    <source>
        <strain evidence="1">BED1</strain>
    </source>
</reference>
<dbReference type="Gene3D" id="1.10.150.240">
    <property type="entry name" value="Putative phosphatase, domain 2"/>
    <property type="match status" value="1"/>
</dbReference>
<dbReference type="InterPro" id="IPR051806">
    <property type="entry name" value="HAD-like_SPP"/>
</dbReference>
<dbReference type="Gene3D" id="3.40.50.1000">
    <property type="entry name" value="HAD superfamily/HAD-like"/>
    <property type="match status" value="1"/>
</dbReference>
<gene>
    <name evidence="1" type="ORF">L210DRAFT_3529541</name>
</gene>
<dbReference type="PANTHER" id="PTHR43481:SF4">
    <property type="entry name" value="GLYCEROL-1-PHOSPHATE PHOSPHOHYDROLASE 1-RELATED"/>
    <property type="match status" value="1"/>
</dbReference>
<evidence type="ECO:0000313" key="1">
    <source>
        <dbReference type="EMBL" id="KAF8446304.1"/>
    </source>
</evidence>
<dbReference type="InterPro" id="IPR023198">
    <property type="entry name" value="PGP-like_dom2"/>
</dbReference>
<dbReference type="InterPro" id="IPR006439">
    <property type="entry name" value="HAD-SF_hydro_IA"/>
</dbReference>
<dbReference type="Proteomes" id="UP001194468">
    <property type="component" value="Unassembled WGS sequence"/>
</dbReference>
<dbReference type="PANTHER" id="PTHR43481">
    <property type="entry name" value="FRUCTOSE-1-PHOSPHATE PHOSPHATASE"/>
    <property type="match status" value="1"/>
</dbReference>
<dbReference type="InterPro" id="IPR036412">
    <property type="entry name" value="HAD-like_sf"/>
</dbReference>
<name>A0AAD4C2T3_BOLED</name>
<dbReference type="SFLD" id="SFLDS00003">
    <property type="entry name" value="Haloacid_Dehalogenase"/>
    <property type="match status" value="1"/>
</dbReference>
<dbReference type="EMBL" id="WHUW01000005">
    <property type="protein sequence ID" value="KAF8446304.1"/>
    <property type="molecule type" value="Genomic_DNA"/>
</dbReference>
<proteinExistence type="predicted"/>
<dbReference type="AlphaFoldDB" id="A0AAD4C2T3"/>
<dbReference type="Pfam" id="PF00702">
    <property type="entry name" value="Hydrolase"/>
    <property type="match status" value="1"/>
</dbReference>
<dbReference type="SFLD" id="SFLDG01129">
    <property type="entry name" value="C1.5:_HAD__Beta-PGM__Phosphata"/>
    <property type="match status" value="1"/>
</dbReference>
<evidence type="ECO:0000313" key="2">
    <source>
        <dbReference type="Proteomes" id="UP001194468"/>
    </source>
</evidence>
<dbReference type="NCBIfam" id="TIGR01509">
    <property type="entry name" value="HAD-SF-IA-v3"/>
    <property type="match status" value="1"/>
</dbReference>
<dbReference type="InterPro" id="IPR023214">
    <property type="entry name" value="HAD_sf"/>
</dbReference>
<dbReference type="GO" id="GO:0050308">
    <property type="term" value="F:sugar-phosphatase activity"/>
    <property type="evidence" value="ECO:0007669"/>
    <property type="project" value="TreeGrafter"/>
</dbReference>
<protein>
    <submittedName>
        <fullName evidence="1">HAD-like protein</fullName>
    </submittedName>
</protein>